<evidence type="ECO:0000313" key="2">
    <source>
        <dbReference type="Proteomes" id="UP000447355"/>
    </source>
</evidence>
<protein>
    <submittedName>
        <fullName evidence="1">Uncharacterized protein</fullName>
    </submittedName>
</protein>
<accession>A0A845GYM7</accession>
<reference evidence="1" key="1">
    <citation type="submission" date="2019-12" db="EMBL/GenBank/DDBJ databases">
        <title>Novel species isolated from a subtropical stream in China.</title>
        <authorList>
            <person name="Lu H."/>
        </authorList>
    </citation>
    <scope>NUCLEOTIDE SEQUENCE [LARGE SCALE GENOMIC DNA]</scope>
    <source>
        <strain evidence="1">FT81W</strain>
    </source>
</reference>
<comment type="caution">
    <text evidence="1">The sequence shown here is derived from an EMBL/GenBank/DDBJ whole genome shotgun (WGS) entry which is preliminary data.</text>
</comment>
<proteinExistence type="predicted"/>
<name>A0A845GYM7_9BURK</name>
<feature type="non-terminal residue" evidence="1">
    <location>
        <position position="1"/>
    </location>
</feature>
<organism evidence="1 2">
    <name type="scientific">Duganella vulcania</name>
    <dbReference type="NCBI Taxonomy" id="2692166"/>
    <lineage>
        <taxon>Bacteria</taxon>
        <taxon>Pseudomonadati</taxon>
        <taxon>Pseudomonadota</taxon>
        <taxon>Betaproteobacteria</taxon>
        <taxon>Burkholderiales</taxon>
        <taxon>Oxalobacteraceae</taxon>
        <taxon>Telluria group</taxon>
        <taxon>Duganella</taxon>
    </lineage>
</organism>
<evidence type="ECO:0000313" key="1">
    <source>
        <dbReference type="EMBL" id="MYM99181.1"/>
    </source>
</evidence>
<dbReference type="AlphaFoldDB" id="A0A845GYM7"/>
<gene>
    <name evidence="1" type="ORF">GTP90_35605</name>
</gene>
<dbReference type="Proteomes" id="UP000447355">
    <property type="component" value="Unassembled WGS sequence"/>
</dbReference>
<sequence>LSALLQALERQARAGLAPAPDGELAPLFRQVMDEVALSMARYDGAEEER</sequence>
<dbReference type="EMBL" id="WWCX01000230">
    <property type="protein sequence ID" value="MYM99181.1"/>
    <property type="molecule type" value="Genomic_DNA"/>
</dbReference>